<keyword evidence="4 7" id="KW-0812">Transmembrane</keyword>
<dbReference type="Gene3D" id="3.30.240.20">
    <property type="entry name" value="bsu07140 like domains"/>
    <property type="match status" value="2"/>
</dbReference>
<comment type="similarity">
    <text evidence="2">Belongs to the UPF0702 family.</text>
</comment>
<name>A0A1I4P159_9BACI</name>
<dbReference type="PANTHER" id="PTHR34582:SF7">
    <property type="entry name" value="UPF0702 TRANSMEMBRANE PROTEIN YDFS"/>
    <property type="match status" value="1"/>
</dbReference>
<keyword evidence="6 7" id="KW-0472">Membrane</keyword>
<dbReference type="AlphaFoldDB" id="A0A1I4P159"/>
<dbReference type="Pfam" id="PF20730">
    <property type="entry name" value="YetF_N"/>
    <property type="match status" value="1"/>
</dbReference>
<dbReference type="Proteomes" id="UP000198565">
    <property type="component" value="Unassembled WGS sequence"/>
</dbReference>
<evidence type="ECO:0000256" key="1">
    <source>
        <dbReference type="ARBA" id="ARBA00004651"/>
    </source>
</evidence>
<feature type="domain" description="YetF-like N-terminal transmembrane" evidence="9">
    <location>
        <begin position="14"/>
        <end position="86"/>
    </location>
</feature>
<dbReference type="InterPro" id="IPR048454">
    <property type="entry name" value="YetF_N"/>
</dbReference>
<evidence type="ECO:0000256" key="5">
    <source>
        <dbReference type="ARBA" id="ARBA00022989"/>
    </source>
</evidence>
<dbReference type="InterPro" id="IPR007353">
    <property type="entry name" value="DUF421"/>
</dbReference>
<reference evidence="11" key="1">
    <citation type="submission" date="2016-10" db="EMBL/GenBank/DDBJ databases">
        <authorList>
            <person name="Varghese N."/>
            <person name="Submissions S."/>
        </authorList>
    </citation>
    <scope>NUCLEOTIDE SEQUENCE [LARGE SCALE GENOMIC DNA]</scope>
    <source>
        <strain evidence="11">CGMCC 1.4250</strain>
    </source>
</reference>
<comment type="subcellular location">
    <subcellularLocation>
        <location evidence="1">Cell membrane</location>
        <topology evidence="1">Multi-pass membrane protein</topology>
    </subcellularLocation>
</comment>
<organism evidence="10 11">
    <name type="scientific">Gracilibacillus orientalis</name>
    <dbReference type="NCBI Taxonomy" id="334253"/>
    <lineage>
        <taxon>Bacteria</taxon>
        <taxon>Bacillati</taxon>
        <taxon>Bacillota</taxon>
        <taxon>Bacilli</taxon>
        <taxon>Bacillales</taxon>
        <taxon>Bacillaceae</taxon>
        <taxon>Gracilibacillus</taxon>
    </lineage>
</organism>
<sequence>MNFNYGKEFAMDLIEITIRIVSAFLVLLILTRIMGRKELRQLTFFNFVSGIAVGSIAASLVVNQNLDIWAGIYALTGWTILTIIMGLIDIKSKNAREVIQGQPMILIKQGKIMEDELRKARLDINALNAMLRKKNVFSLADVDYAIFESDGTLSVMKKDSKQTITKSDMNIQQVKTEPFPMSTEVISDGKVNTSNLSKLNLDENWLEKQLKQAEVNSISEIFFAEIQKDGTLYIDTRDDNIPKQ</sequence>
<gene>
    <name evidence="10" type="ORF">SAMN04487943_11015</name>
</gene>
<protein>
    <submittedName>
        <fullName evidence="10">Uncharacterized membrane protein YcaP, DUF421 family</fullName>
    </submittedName>
</protein>
<evidence type="ECO:0000256" key="6">
    <source>
        <dbReference type="ARBA" id="ARBA00023136"/>
    </source>
</evidence>
<evidence type="ECO:0000313" key="11">
    <source>
        <dbReference type="Proteomes" id="UP000198565"/>
    </source>
</evidence>
<evidence type="ECO:0000259" key="8">
    <source>
        <dbReference type="Pfam" id="PF04239"/>
    </source>
</evidence>
<feature type="transmembrane region" description="Helical" evidence="7">
    <location>
        <begin position="68"/>
        <end position="88"/>
    </location>
</feature>
<evidence type="ECO:0000256" key="2">
    <source>
        <dbReference type="ARBA" id="ARBA00006448"/>
    </source>
</evidence>
<dbReference type="Pfam" id="PF04239">
    <property type="entry name" value="DUF421"/>
    <property type="match status" value="1"/>
</dbReference>
<accession>A0A1I4P159</accession>
<feature type="transmembrane region" description="Helical" evidence="7">
    <location>
        <begin position="42"/>
        <end position="62"/>
    </location>
</feature>
<evidence type="ECO:0000256" key="4">
    <source>
        <dbReference type="ARBA" id="ARBA00022692"/>
    </source>
</evidence>
<evidence type="ECO:0000259" key="9">
    <source>
        <dbReference type="Pfam" id="PF20730"/>
    </source>
</evidence>
<dbReference type="PANTHER" id="PTHR34582">
    <property type="entry name" value="UPF0702 TRANSMEMBRANE PROTEIN YCAP"/>
    <property type="match status" value="1"/>
</dbReference>
<proteinExistence type="inferred from homology"/>
<keyword evidence="3" id="KW-1003">Cell membrane</keyword>
<evidence type="ECO:0000313" key="10">
    <source>
        <dbReference type="EMBL" id="SFM21488.1"/>
    </source>
</evidence>
<keyword evidence="5 7" id="KW-1133">Transmembrane helix</keyword>
<evidence type="ECO:0000256" key="3">
    <source>
        <dbReference type="ARBA" id="ARBA00022475"/>
    </source>
</evidence>
<dbReference type="EMBL" id="FOTR01000010">
    <property type="protein sequence ID" value="SFM21488.1"/>
    <property type="molecule type" value="Genomic_DNA"/>
</dbReference>
<dbReference type="STRING" id="334253.SAMN04487943_11015"/>
<dbReference type="GO" id="GO:0005886">
    <property type="term" value="C:plasma membrane"/>
    <property type="evidence" value="ECO:0007669"/>
    <property type="project" value="UniProtKB-SubCell"/>
</dbReference>
<feature type="domain" description="YetF C-terminal" evidence="8">
    <location>
        <begin position="91"/>
        <end position="226"/>
    </location>
</feature>
<evidence type="ECO:0000256" key="7">
    <source>
        <dbReference type="SAM" id="Phobius"/>
    </source>
</evidence>
<feature type="transmembrane region" description="Helical" evidence="7">
    <location>
        <begin position="13"/>
        <end position="30"/>
    </location>
</feature>
<dbReference type="InterPro" id="IPR023090">
    <property type="entry name" value="UPF0702_alpha/beta_dom_sf"/>
</dbReference>
<keyword evidence="11" id="KW-1185">Reference proteome</keyword>